<protein>
    <submittedName>
        <fullName evidence="2">IS630 family transposase</fullName>
    </submittedName>
</protein>
<sequence length="261" mass="29623">MWAFDESGPAEWTLDSLAAAARAERIEVGRLQVRRILFRRGRALAPHPVLDAVEGPGLRPKRTRIIGLYTHPPDDATVICADELGPVIPRTFPPAPAWSPDGRRIKAELDYSRGPEKTWVYGALRVRDGQQITMTASSRNSVFYQRFLQQVEDANPTGEIWIVTDNLSSHNSLSTRTWLEEHPRIHHSFIPVGACWLNLQEGWWRIFRKAALAGRSFANPDDIAQATTLATDQLNSRARPWVWGRAAPPTRSLRRRYVYLL</sequence>
<reference evidence="2" key="1">
    <citation type="journal article" date="2022" name="bioRxiv">
        <title>Discovery and biosynthetic assessment of Streptomyces ortus sp nov. isolated from a deep-sea sponge.</title>
        <authorList>
            <person name="Williams S.E."/>
        </authorList>
    </citation>
    <scope>NUCLEOTIDE SEQUENCE</scope>
    <source>
        <strain evidence="2">A15ISP2-DRY2</strain>
    </source>
</reference>
<keyword evidence="3" id="KW-1185">Reference proteome</keyword>
<evidence type="ECO:0000313" key="3">
    <source>
        <dbReference type="Proteomes" id="UP001165590"/>
    </source>
</evidence>
<dbReference type="EMBL" id="JAIFZO010000001">
    <property type="protein sequence ID" value="MCX4231537.1"/>
    <property type="molecule type" value="Genomic_DNA"/>
</dbReference>
<organism evidence="2 3">
    <name type="scientific">Streptomyces ortus</name>
    <dbReference type="NCBI Taxonomy" id="2867268"/>
    <lineage>
        <taxon>Bacteria</taxon>
        <taxon>Bacillati</taxon>
        <taxon>Actinomycetota</taxon>
        <taxon>Actinomycetes</taxon>
        <taxon>Kitasatosporales</taxon>
        <taxon>Streptomycetaceae</taxon>
        <taxon>Streptomyces</taxon>
    </lineage>
</organism>
<accession>A0ABT3UVK5</accession>
<proteinExistence type="predicted"/>
<evidence type="ECO:0000313" key="2">
    <source>
        <dbReference type="EMBL" id="MCX4231537.1"/>
    </source>
</evidence>
<dbReference type="NCBIfam" id="NF033545">
    <property type="entry name" value="transpos_IS630"/>
    <property type="match status" value="1"/>
</dbReference>
<dbReference type="Pfam" id="PF13358">
    <property type="entry name" value="DDE_3"/>
    <property type="match status" value="1"/>
</dbReference>
<dbReference type="InterPro" id="IPR047655">
    <property type="entry name" value="Transpos_IS630-like"/>
</dbReference>
<feature type="domain" description="Tc1-like transposase DDE" evidence="1">
    <location>
        <begin position="78"/>
        <end position="222"/>
    </location>
</feature>
<dbReference type="InterPro" id="IPR038717">
    <property type="entry name" value="Tc1-like_DDE_dom"/>
</dbReference>
<dbReference type="Proteomes" id="UP001165590">
    <property type="component" value="Unassembled WGS sequence"/>
</dbReference>
<comment type="caution">
    <text evidence="2">The sequence shown here is derived from an EMBL/GenBank/DDBJ whole genome shotgun (WGS) entry which is preliminary data.</text>
</comment>
<dbReference type="Gene3D" id="3.30.420.10">
    <property type="entry name" value="Ribonuclease H-like superfamily/Ribonuclease H"/>
    <property type="match status" value="1"/>
</dbReference>
<dbReference type="InterPro" id="IPR036397">
    <property type="entry name" value="RNaseH_sf"/>
</dbReference>
<name>A0ABT3UVK5_9ACTN</name>
<gene>
    <name evidence="2" type="ORF">K3769_01875</name>
</gene>
<evidence type="ECO:0000259" key="1">
    <source>
        <dbReference type="Pfam" id="PF13358"/>
    </source>
</evidence>